<dbReference type="InterPro" id="IPR052085">
    <property type="entry name" value="WD-SAM-U-box"/>
</dbReference>
<evidence type="ECO:0000256" key="3">
    <source>
        <dbReference type="SAM" id="MobiDB-lite"/>
    </source>
</evidence>
<dbReference type="Gene3D" id="3.30.40.10">
    <property type="entry name" value="Zinc/RING finger domain, C3HC4 (zinc finger)"/>
    <property type="match status" value="1"/>
</dbReference>
<dbReference type="SMART" id="SM00327">
    <property type="entry name" value="VWA"/>
    <property type="match status" value="1"/>
</dbReference>
<feature type="compositionally biased region" description="Acidic residues" evidence="3">
    <location>
        <begin position="700"/>
        <end position="720"/>
    </location>
</feature>
<dbReference type="PROSITE" id="PS50234">
    <property type="entry name" value="VWFA"/>
    <property type="match status" value="1"/>
</dbReference>
<keyword evidence="2" id="KW-0413">Isomerase</keyword>
<dbReference type="SMART" id="SM00212">
    <property type="entry name" value="UBCc"/>
    <property type="match status" value="1"/>
</dbReference>
<dbReference type="PANTHER" id="PTHR46573:SF1">
    <property type="entry name" value="WD REPEAT, SAM AND U-BOX DOMAIN-CONTAINING PROTEIN 1"/>
    <property type="match status" value="1"/>
</dbReference>
<dbReference type="PROSITE" id="PS50127">
    <property type="entry name" value="UBC_2"/>
    <property type="match status" value="1"/>
</dbReference>
<dbReference type="GO" id="GO:0016567">
    <property type="term" value="P:protein ubiquitination"/>
    <property type="evidence" value="ECO:0007669"/>
    <property type="project" value="InterPro"/>
</dbReference>
<dbReference type="Pfam" id="PF13519">
    <property type="entry name" value="VWA_2"/>
    <property type="match status" value="1"/>
</dbReference>
<evidence type="ECO:0000313" key="7">
    <source>
        <dbReference type="EMBL" id="CZR60095.1"/>
    </source>
</evidence>
<dbReference type="SMART" id="SM00504">
    <property type="entry name" value="Ubox"/>
    <property type="match status" value="1"/>
</dbReference>
<dbReference type="CDD" id="cd00198">
    <property type="entry name" value="vWFA"/>
    <property type="match status" value="1"/>
</dbReference>
<dbReference type="EMBL" id="FJOG01000015">
    <property type="protein sequence ID" value="CZR60095.1"/>
    <property type="molecule type" value="Genomic_DNA"/>
</dbReference>
<dbReference type="SUPFAM" id="SSF57850">
    <property type="entry name" value="RING/U-box"/>
    <property type="match status" value="1"/>
</dbReference>
<dbReference type="Gene3D" id="3.10.110.10">
    <property type="entry name" value="Ubiquitin Conjugating Enzyme"/>
    <property type="match status" value="1"/>
</dbReference>
<dbReference type="Gene3D" id="3.40.50.410">
    <property type="entry name" value="von Willebrand factor, type A domain"/>
    <property type="match status" value="1"/>
</dbReference>
<dbReference type="InterPro" id="IPR013083">
    <property type="entry name" value="Znf_RING/FYVE/PHD"/>
</dbReference>
<keyword evidence="8" id="KW-1185">Reference proteome</keyword>
<keyword evidence="2" id="KW-0697">Rotamase</keyword>
<feature type="domain" description="VWFA" evidence="5">
    <location>
        <begin position="1212"/>
        <end position="1382"/>
    </location>
</feature>
<dbReference type="Proteomes" id="UP000184330">
    <property type="component" value="Unassembled WGS sequence"/>
</dbReference>
<dbReference type="SUPFAM" id="SSF53300">
    <property type="entry name" value="vWA-like"/>
    <property type="match status" value="1"/>
</dbReference>
<sequence length="1625" mass="181048">MERYVVSVTQGEGTAFRLLVPMLPNASVSDLAEEVKKRVSRREIWPGITGVCLHLGPHDGPIIDEADTLSDVVIDPKVETLTAVCSVKEEGPHPVVQQQNRNILNLSGGGTIKLRIITPPLARAHADVRTIPTLRASVTHRTTLREIRDMISDRLGVITSDIVRDAAECNCSFARQIEERALRNEAQFDASRNQNDNPSLKFIAVYGRNQVQIMETSAADKSSVTQTVLEELGRKLQSKEIIYIGGTLAPGPSYLCLLQREAWRTSTGISGGIRSVLDMHTSEAPITITTLNLDLSIEDLGLVDCAINGVLDIYVAERKISPGVGQGEPGKDGIFLDGDAWAQVIFQSKRGIAMLLSSLRVFTSLIGAKNMDYPSQDAVLHVIHLLTRFPPAVRAVHTLMNDKSPSLCERAALSQSIYEVLKDVVPMELIKSDPRRILEGTRLVLGLVLEKAKHLKLKENVQMPYISSLRVLDLRNTFTMEPMANVIQTPFGLVEEGYYEAFKEGGILYWKTGEQPLSALPLDSRTKRISLLSGGVVSQITALNLSTLDTSGYESQGQAERLSLSRELSDLNHLSVLCARNKLSVIPPSALPSAEPPVLTLDRDGLLAVYVGRAACAAPGKDITIFRPASGGEESVDVSIITQLLIPILKQRESEGTSIFDTFGEGSLRKYREPDEIIMVCVDCSKSMSQDSEFYRGNSDEDQFNDEENYDDESGMDSGDDERGTASRAGDDSGEDVENPVMSLDDVKDFILGHESFKDMLSIIHESKVNKRTAAMNVIEILTGLVLNRLSYCRKRVGDLKKTAALRYYRREAERFEGEITNSVSLVAGLSRHEQALYDFLIYRAANSDILDEKWTWTEGDAIPKVIKKSTGVAASSFFQGQLTIPPEFLCPVSQEIMEDPVMTCDGFTFDRQNIERWFNIRNSSPLTGLALENTELRANGQIANDIKSWITGQQIVQTASTGALPSTAPSQTRVSTRSAHDFKINFISDLGSFSRRVRSSMTVNELYRLAFQGGKGRHARFELHSNNVFTPPSENLLSSTNIQNNSDVHIIVPAAAGSSSSVGDLLSGRGTSQYEDLCLVKVYNAFTSMQFSFWVPKNTTVTMAFILFRYWRFQLKRFASSFIYLRKVWMDMNDVGDGNYRGQPQDHWEPLSRFLTSRFAKGTLANEDLLGTKVESANTQGDGDVEMNDAPEGNPLVLRVYIGGEPTRHEDETPGKSLSRLDVLKSMFDAFINRLLAYNFKTHLGLITFQTTPNVAQNMTHAVESFRHRVNRMRSEGHTALWDALALANDQLSEYARQFPNAKKRIICFSDGEDTKSKQRSCDVSKNLAGNNVVVDCFCIGEEKNIELQTISYLSGGYIFKPNSLEQAMAICEMEPVLSQLERPNIQIPSQSFSHPYDPYLRFVFAQECGRVIPELVTNDTFPKRREHNRINDSFVPLASQGSGPSDGLSRAPVSVTAHSDSNLRPARIRAEIQNIVANPHPFYDVYMSNSDMSFWKVVMQGPPESAYSTGTFVLYLDMEEGYPALPPKARFITPIHHPNINRHGKVCHSILDRNWTSDTSNLQLLNTVYSLLLVPEFSDPINAIVTLNFHWDEVDFRDEVREHIKKHAKKNRVEWKAELVTDN</sequence>
<dbReference type="PROSITE" id="PS51698">
    <property type="entry name" value="U_BOX"/>
    <property type="match status" value="1"/>
</dbReference>
<dbReference type="InterPro" id="IPR002035">
    <property type="entry name" value="VWF_A"/>
</dbReference>
<name>A0A1L7X500_9HELO</name>
<dbReference type="InterPro" id="IPR016135">
    <property type="entry name" value="UBQ-conjugating_enzyme/RWD"/>
</dbReference>
<dbReference type="EC" id="5.2.1.8" evidence="1"/>
<dbReference type="Pfam" id="PF00179">
    <property type="entry name" value="UQ_con"/>
    <property type="match status" value="1"/>
</dbReference>
<feature type="domain" description="UBC core" evidence="4">
    <location>
        <begin position="1465"/>
        <end position="1611"/>
    </location>
</feature>
<dbReference type="PANTHER" id="PTHR46573">
    <property type="entry name" value="WD REPEAT, SAM AND U-BOX DOMAIN-CONTAINING PROTEIN 1"/>
    <property type="match status" value="1"/>
</dbReference>
<dbReference type="InterPro" id="IPR000608">
    <property type="entry name" value="UBC"/>
</dbReference>
<feature type="domain" description="U-box" evidence="6">
    <location>
        <begin position="884"/>
        <end position="957"/>
    </location>
</feature>
<dbReference type="GO" id="GO:0003755">
    <property type="term" value="F:peptidyl-prolyl cis-trans isomerase activity"/>
    <property type="evidence" value="ECO:0007669"/>
    <property type="project" value="UniProtKB-KW"/>
</dbReference>
<evidence type="ECO:0000259" key="5">
    <source>
        <dbReference type="PROSITE" id="PS50234"/>
    </source>
</evidence>
<dbReference type="InterPro" id="IPR003613">
    <property type="entry name" value="Ubox_domain"/>
</dbReference>
<feature type="region of interest" description="Disordered" evidence="3">
    <location>
        <begin position="692"/>
        <end position="739"/>
    </location>
</feature>
<feature type="compositionally biased region" description="Basic and acidic residues" evidence="3">
    <location>
        <begin position="721"/>
        <end position="731"/>
    </location>
</feature>
<dbReference type="OrthoDB" id="10069349at2759"/>
<feature type="region of interest" description="Disordered" evidence="3">
    <location>
        <begin position="1436"/>
        <end position="1455"/>
    </location>
</feature>
<protein>
    <recommendedName>
        <fullName evidence="1">peptidylprolyl isomerase</fullName>
        <ecNumber evidence="1">5.2.1.8</ecNumber>
    </recommendedName>
</protein>
<evidence type="ECO:0000259" key="4">
    <source>
        <dbReference type="PROSITE" id="PS50127"/>
    </source>
</evidence>
<dbReference type="Pfam" id="PF04564">
    <property type="entry name" value="U-box"/>
    <property type="match status" value="1"/>
</dbReference>
<evidence type="ECO:0000313" key="8">
    <source>
        <dbReference type="Proteomes" id="UP000184330"/>
    </source>
</evidence>
<evidence type="ECO:0000256" key="1">
    <source>
        <dbReference type="ARBA" id="ARBA00013194"/>
    </source>
</evidence>
<proteinExistence type="predicted"/>
<reference evidence="7 8" key="1">
    <citation type="submission" date="2016-03" db="EMBL/GenBank/DDBJ databases">
        <authorList>
            <person name="Ploux O."/>
        </authorList>
    </citation>
    <scope>NUCLEOTIDE SEQUENCE [LARGE SCALE GENOMIC DNA]</scope>
    <source>
        <strain evidence="7 8">UAMH 11012</strain>
    </source>
</reference>
<dbReference type="STRING" id="576137.A0A1L7X500"/>
<dbReference type="CDD" id="cd16655">
    <property type="entry name" value="RING-Ubox_WDSUB1-like"/>
    <property type="match status" value="1"/>
</dbReference>
<dbReference type="InterPro" id="IPR036465">
    <property type="entry name" value="vWFA_dom_sf"/>
</dbReference>
<evidence type="ECO:0000259" key="6">
    <source>
        <dbReference type="PROSITE" id="PS51698"/>
    </source>
</evidence>
<organism evidence="7 8">
    <name type="scientific">Phialocephala subalpina</name>
    <dbReference type="NCBI Taxonomy" id="576137"/>
    <lineage>
        <taxon>Eukaryota</taxon>
        <taxon>Fungi</taxon>
        <taxon>Dikarya</taxon>
        <taxon>Ascomycota</taxon>
        <taxon>Pezizomycotina</taxon>
        <taxon>Leotiomycetes</taxon>
        <taxon>Helotiales</taxon>
        <taxon>Mollisiaceae</taxon>
        <taxon>Phialocephala</taxon>
        <taxon>Phialocephala fortinii species complex</taxon>
    </lineage>
</organism>
<gene>
    <name evidence="7" type="ORF">PAC_09990</name>
</gene>
<accession>A0A1L7X500</accession>
<dbReference type="GO" id="GO:0004842">
    <property type="term" value="F:ubiquitin-protein transferase activity"/>
    <property type="evidence" value="ECO:0007669"/>
    <property type="project" value="InterPro"/>
</dbReference>
<evidence type="ECO:0000256" key="2">
    <source>
        <dbReference type="ARBA" id="ARBA00023110"/>
    </source>
</evidence>
<dbReference type="SUPFAM" id="SSF54495">
    <property type="entry name" value="UBC-like"/>
    <property type="match status" value="1"/>
</dbReference>